<evidence type="ECO:0000256" key="1">
    <source>
        <dbReference type="SAM" id="Phobius"/>
    </source>
</evidence>
<gene>
    <name evidence="2" type="ORF">Fmac_021648</name>
</gene>
<keyword evidence="1" id="KW-0812">Transmembrane</keyword>
<name>A0ABD1LXK5_9FABA</name>
<dbReference type="Proteomes" id="UP001603857">
    <property type="component" value="Unassembled WGS sequence"/>
</dbReference>
<evidence type="ECO:0000313" key="2">
    <source>
        <dbReference type="EMBL" id="KAL2328221.1"/>
    </source>
</evidence>
<organism evidence="2 3">
    <name type="scientific">Flemingia macrophylla</name>
    <dbReference type="NCBI Taxonomy" id="520843"/>
    <lineage>
        <taxon>Eukaryota</taxon>
        <taxon>Viridiplantae</taxon>
        <taxon>Streptophyta</taxon>
        <taxon>Embryophyta</taxon>
        <taxon>Tracheophyta</taxon>
        <taxon>Spermatophyta</taxon>
        <taxon>Magnoliopsida</taxon>
        <taxon>eudicotyledons</taxon>
        <taxon>Gunneridae</taxon>
        <taxon>Pentapetalae</taxon>
        <taxon>rosids</taxon>
        <taxon>fabids</taxon>
        <taxon>Fabales</taxon>
        <taxon>Fabaceae</taxon>
        <taxon>Papilionoideae</taxon>
        <taxon>50 kb inversion clade</taxon>
        <taxon>NPAAA clade</taxon>
        <taxon>indigoferoid/millettioid clade</taxon>
        <taxon>Phaseoleae</taxon>
        <taxon>Flemingia</taxon>
    </lineage>
</organism>
<keyword evidence="1" id="KW-1133">Transmembrane helix</keyword>
<accession>A0ABD1LXK5</accession>
<comment type="caution">
    <text evidence="2">The sequence shown here is derived from an EMBL/GenBank/DDBJ whole genome shotgun (WGS) entry which is preliminary data.</text>
</comment>
<feature type="transmembrane region" description="Helical" evidence="1">
    <location>
        <begin position="6"/>
        <end position="28"/>
    </location>
</feature>
<keyword evidence="3" id="KW-1185">Reference proteome</keyword>
<proteinExistence type="predicted"/>
<feature type="transmembrane region" description="Helical" evidence="1">
    <location>
        <begin position="129"/>
        <end position="154"/>
    </location>
</feature>
<dbReference type="AlphaFoldDB" id="A0ABD1LXK5"/>
<sequence length="196" mass="22211">MEVVFIMTGVCIPSPTRWLLLGLCFAFLKYQADKLMTQFDLKLGKPYDGSKPAVMTMGKAFDEFILEIIDESTIMVCYPLVLLLICPLEPIYQILFLLKLIVAPLYYIPPLLAKASMVGVTYGLLNLPLFMFTTLAAFVLSLIIQFIVLLLIYLNHRCIRATTERPRMGGHEVGMKRFPEQGHVIDINLKTPTHIN</sequence>
<protein>
    <submittedName>
        <fullName evidence="2">Uncharacterized protein</fullName>
    </submittedName>
</protein>
<keyword evidence="1" id="KW-0472">Membrane</keyword>
<feature type="transmembrane region" description="Helical" evidence="1">
    <location>
        <begin position="64"/>
        <end position="85"/>
    </location>
</feature>
<dbReference type="EMBL" id="JBGMDY010000007">
    <property type="protein sequence ID" value="KAL2328221.1"/>
    <property type="molecule type" value="Genomic_DNA"/>
</dbReference>
<evidence type="ECO:0000313" key="3">
    <source>
        <dbReference type="Proteomes" id="UP001603857"/>
    </source>
</evidence>
<reference evidence="2 3" key="1">
    <citation type="submission" date="2024-08" db="EMBL/GenBank/DDBJ databases">
        <title>Insights into the chromosomal genome structure of Flemingia macrophylla.</title>
        <authorList>
            <person name="Ding Y."/>
            <person name="Zhao Y."/>
            <person name="Bi W."/>
            <person name="Wu M."/>
            <person name="Zhao G."/>
            <person name="Gong Y."/>
            <person name="Li W."/>
            <person name="Zhang P."/>
        </authorList>
    </citation>
    <scope>NUCLEOTIDE SEQUENCE [LARGE SCALE GENOMIC DNA]</scope>
    <source>
        <strain evidence="2">DYQJB</strain>
        <tissue evidence="2">Leaf</tissue>
    </source>
</reference>